<dbReference type="EMBL" id="JAAALK010000288">
    <property type="protein sequence ID" value="KAG8052834.1"/>
    <property type="molecule type" value="Genomic_DNA"/>
</dbReference>
<reference evidence="1" key="1">
    <citation type="journal article" date="2021" name="bioRxiv">
        <title>Whole Genome Assembly and Annotation of Northern Wild Rice, Zizania palustris L., Supports a Whole Genome Duplication in the Zizania Genus.</title>
        <authorList>
            <person name="Haas M."/>
            <person name="Kono T."/>
            <person name="Macchietto M."/>
            <person name="Millas R."/>
            <person name="McGilp L."/>
            <person name="Shao M."/>
            <person name="Duquette J."/>
            <person name="Hirsch C.N."/>
            <person name="Kimball J."/>
        </authorList>
    </citation>
    <scope>NUCLEOTIDE SEQUENCE</scope>
    <source>
        <tissue evidence="1">Fresh leaf tissue</tissue>
    </source>
</reference>
<accession>A0A8J5VSL2</accession>
<sequence>MNPHVWKPHQSYSQNCLGFPFARLPFTPPAMPYINPLPYLLPSIQKSPTHSDPHAPPHPFCATALLRLQPPLAVTEDRPRRRRPHHHDHRRPLVLGHVSVGAADRWNTTIIVHVRTHRRPRSLLATLHHR</sequence>
<comment type="caution">
    <text evidence="1">The sequence shown here is derived from an EMBL/GenBank/DDBJ whole genome shotgun (WGS) entry which is preliminary data.</text>
</comment>
<proteinExistence type="predicted"/>
<gene>
    <name evidence="1" type="ORF">GUJ93_ZPchr0001g32534</name>
</gene>
<dbReference type="Proteomes" id="UP000729402">
    <property type="component" value="Unassembled WGS sequence"/>
</dbReference>
<dbReference type="AlphaFoldDB" id="A0A8J5VSL2"/>
<protein>
    <submittedName>
        <fullName evidence="1">Uncharacterized protein</fullName>
    </submittedName>
</protein>
<reference evidence="1" key="2">
    <citation type="submission" date="2021-02" db="EMBL/GenBank/DDBJ databases">
        <authorList>
            <person name="Kimball J.A."/>
            <person name="Haas M.W."/>
            <person name="Macchietto M."/>
            <person name="Kono T."/>
            <person name="Duquette J."/>
            <person name="Shao M."/>
        </authorList>
    </citation>
    <scope>NUCLEOTIDE SEQUENCE</scope>
    <source>
        <tissue evidence="1">Fresh leaf tissue</tissue>
    </source>
</reference>
<organism evidence="1 2">
    <name type="scientific">Zizania palustris</name>
    <name type="common">Northern wild rice</name>
    <dbReference type="NCBI Taxonomy" id="103762"/>
    <lineage>
        <taxon>Eukaryota</taxon>
        <taxon>Viridiplantae</taxon>
        <taxon>Streptophyta</taxon>
        <taxon>Embryophyta</taxon>
        <taxon>Tracheophyta</taxon>
        <taxon>Spermatophyta</taxon>
        <taxon>Magnoliopsida</taxon>
        <taxon>Liliopsida</taxon>
        <taxon>Poales</taxon>
        <taxon>Poaceae</taxon>
        <taxon>BOP clade</taxon>
        <taxon>Oryzoideae</taxon>
        <taxon>Oryzeae</taxon>
        <taxon>Zizaniinae</taxon>
        <taxon>Zizania</taxon>
    </lineage>
</organism>
<evidence type="ECO:0000313" key="1">
    <source>
        <dbReference type="EMBL" id="KAG8052834.1"/>
    </source>
</evidence>
<keyword evidence="2" id="KW-1185">Reference proteome</keyword>
<evidence type="ECO:0000313" key="2">
    <source>
        <dbReference type="Proteomes" id="UP000729402"/>
    </source>
</evidence>
<name>A0A8J5VSL2_ZIZPA</name>